<feature type="region of interest" description="Disordered" evidence="1">
    <location>
        <begin position="644"/>
        <end position="709"/>
    </location>
</feature>
<dbReference type="PROSITE" id="PS51140">
    <property type="entry name" value="CUE"/>
    <property type="match status" value="1"/>
</dbReference>
<dbReference type="InterPro" id="IPR052586">
    <property type="entry name" value="ASCC2"/>
</dbReference>
<dbReference type="InterPro" id="IPR003892">
    <property type="entry name" value="CUE"/>
</dbReference>
<dbReference type="SUPFAM" id="SSF46934">
    <property type="entry name" value="UBA-like"/>
    <property type="match status" value="1"/>
</dbReference>
<accession>A0A0B8N2W1</accession>
<proteinExistence type="predicted"/>
<feature type="compositionally biased region" description="Gly residues" evidence="1">
    <location>
        <begin position="662"/>
        <end position="681"/>
    </location>
</feature>
<reference evidence="4" key="1">
    <citation type="journal article" date="2015" name="Genome Announc.">
        <title>Draft genome sequence of Talaromyces cellulolyticus strain Y-94, a source of lignocellulosic biomass-degrading enzymes.</title>
        <authorList>
            <person name="Fujii T."/>
            <person name="Koike H."/>
            <person name="Sawayama S."/>
            <person name="Yano S."/>
            <person name="Inoue H."/>
        </authorList>
    </citation>
    <scope>NUCLEOTIDE SEQUENCE [LARGE SCALE GENOMIC DNA]</scope>
    <source>
        <strain evidence="4">Y-94</strain>
    </source>
</reference>
<dbReference type="CDD" id="cd14364">
    <property type="entry name" value="CUE_ASCC2"/>
    <property type="match status" value="1"/>
</dbReference>
<dbReference type="PANTHER" id="PTHR21494:SF0">
    <property type="entry name" value="ACTIVATING SIGNAL COINTEGRATOR 1 COMPLEX SUBUNIT 2"/>
    <property type="match status" value="1"/>
</dbReference>
<sequence length="709" mass="78148">MDLPRLIPVPPSVVRKTIPNEEWEATLDAWILLTELRLHLSPKQFGECAYADRFNAPFLTSYFAARDDTRLHGSNNRTTASNKPKHLRKSIFLLTRKYYLDVQSFPLADELFDWRFLGDFCDTYHSISTLKQLLLEVWTKYENEISPSVEKGKFEVMEVLSKANKAKQMTAASAIVLDIRRLSVLASALPLVGCLLMTGSDYLDTLYDAYETSLSATNEADGKALRNALVANLYAGLTSLLKVSNPNLSLLLDQLFSLKVSANVETTSNRKAALLPNLLSDLVCSTDILVRIERYLISAPQKRGQDLVSSLREYQLQMKEIHSQRYQRDKKRKDKGKAISNTQQYDSLHVHKMSLITQIRDLFPDLGEGYVVRLLDYYADSVESVVAHLLEGSLPPELKALDQTEPLPDHNLQFHDVMEPHHTPPQLASPQPGFARSIDLEDDEIIQAARSAAVGQKTKLLFGRANIDSTADTILADRSQHAANKAAILSALANFDSDDDERDDTYDVADVGGTVDSGMGTGILDVEGEEEKRSRLGAAVSGEGDKDTVELDMTLYRLWKSNPAQFARDSTTRRSQSRTTLKSETGMTDEAIEGWAVMLRRDMKKQTRLESKMALNAGMGGAGGAAVGQPELASTAYRRPNVKTAVGEVEDPESDAGSSVGARGGGRGRGGPGRGGSNRGRGGNRGRGANHRRRDQHAKKMLKAGVLPS</sequence>
<evidence type="ECO:0000259" key="2">
    <source>
        <dbReference type="PROSITE" id="PS51140"/>
    </source>
</evidence>
<organism evidence="3 4">
    <name type="scientific">Talaromyces pinophilus</name>
    <name type="common">Penicillium pinophilum</name>
    <dbReference type="NCBI Taxonomy" id="128442"/>
    <lineage>
        <taxon>Eukaryota</taxon>
        <taxon>Fungi</taxon>
        <taxon>Dikarya</taxon>
        <taxon>Ascomycota</taxon>
        <taxon>Pezizomycotina</taxon>
        <taxon>Eurotiomycetes</taxon>
        <taxon>Eurotiomycetidae</taxon>
        <taxon>Eurotiales</taxon>
        <taxon>Trichocomaceae</taxon>
        <taxon>Talaromyces</taxon>
        <taxon>Talaromyces sect. Talaromyces</taxon>
    </lineage>
</organism>
<gene>
    <name evidence="3" type="ORF">TCE0_011r00737</name>
</gene>
<dbReference type="AlphaFoldDB" id="A0A0B8N2W1"/>
<dbReference type="InterPro" id="IPR041800">
    <property type="entry name" value="ASCC2_CUE"/>
</dbReference>
<feature type="compositionally biased region" description="Basic residues" evidence="1">
    <location>
        <begin position="682"/>
        <end position="702"/>
    </location>
</feature>
<dbReference type="PANTHER" id="PTHR21494">
    <property type="entry name" value="ACTIVATING SIGNAL COINTEGRATOR 1 COMPLEX SUBUNIT 2 ASC-1 COMPLEX SUBUNIT P100"/>
    <property type="match status" value="1"/>
</dbReference>
<evidence type="ECO:0000256" key="1">
    <source>
        <dbReference type="SAM" id="MobiDB-lite"/>
    </source>
</evidence>
<dbReference type="Gene3D" id="1.10.8.10">
    <property type="entry name" value="DNA helicase RuvA subunit, C-terminal domain"/>
    <property type="match status" value="1"/>
</dbReference>
<evidence type="ECO:0000313" key="4">
    <source>
        <dbReference type="Proteomes" id="UP000053095"/>
    </source>
</evidence>
<feature type="domain" description="CUE" evidence="2">
    <location>
        <begin position="351"/>
        <end position="394"/>
    </location>
</feature>
<dbReference type="GO" id="GO:0043130">
    <property type="term" value="F:ubiquitin binding"/>
    <property type="evidence" value="ECO:0007669"/>
    <property type="project" value="InterPro"/>
</dbReference>
<keyword evidence="4" id="KW-1185">Reference proteome</keyword>
<evidence type="ECO:0000313" key="3">
    <source>
        <dbReference type="EMBL" id="GAM33665.1"/>
    </source>
</evidence>
<protein>
    <recommendedName>
        <fullName evidence="2">CUE domain-containing protein</fullName>
    </recommendedName>
</protein>
<dbReference type="EMBL" id="DF933807">
    <property type="protein sequence ID" value="GAM33665.1"/>
    <property type="molecule type" value="Genomic_DNA"/>
</dbReference>
<dbReference type="Proteomes" id="UP000053095">
    <property type="component" value="Unassembled WGS sequence"/>
</dbReference>
<dbReference type="Pfam" id="PF02845">
    <property type="entry name" value="CUE"/>
    <property type="match status" value="1"/>
</dbReference>
<name>A0A0B8N2W1_TALPI</name>
<dbReference type="SMART" id="SM00546">
    <property type="entry name" value="CUE"/>
    <property type="match status" value="1"/>
</dbReference>
<dbReference type="InterPro" id="IPR009060">
    <property type="entry name" value="UBA-like_sf"/>
</dbReference>